<dbReference type="AlphaFoldDB" id="A0A7I2V426"/>
<dbReference type="EMBL" id="AC004813">
    <property type="status" value="NOT_ANNOTATED_CDS"/>
    <property type="molecule type" value="Genomic_DNA"/>
</dbReference>
<evidence type="ECO:0000313" key="1">
    <source>
        <dbReference type="Ensembl" id="ENSP00000503820.1"/>
    </source>
</evidence>
<dbReference type="Ensembl" id="ENST00000676563.1">
    <property type="protein sequence ID" value="ENSP00000503745.1"/>
    <property type="gene ID" value="ENSG00000122966.18"/>
</dbReference>
<sequence>MEKKLLIKSKELQDSQDKCHKVFISAAGLLPCSRILPSVYAKGSARGRCWL</sequence>
<organism evidence="1 2">
    <name type="scientific">Homo sapiens</name>
    <name type="common">Human</name>
    <dbReference type="NCBI Taxonomy" id="9606"/>
    <lineage>
        <taxon>Eukaryota</taxon>
        <taxon>Metazoa</taxon>
        <taxon>Chordata</taxon>
        <taxon>Craniata</taxon>
        <taxon>Vertebrata</taxon>
        <taxon>Euteleostomi</taxon>
        <taxon>Mammalia</taxon>
        <taxon>Eutheria</taxon>
        <taxon>Euarchontoglires</taxon>
        <taxon>Primates</taxon>
        <taxon>Haplorrhini</taxon>
        <taxon>Catarrhini</taxon>
        <taxon>Hominidae</taxon>
        <taxon>Homo</taxon>
    </lineage>
</organism>
<dbReference type="Proteomes" id="UP000005640">
    <property type="component" value="Chromosome 12"/>
</dbReference>
<dbReference type="Ensembl" id="ENST00000677812.1">
    <property type="protein sequence ID" value="ENSP00000504400.1"/>
    <property type="gene ID" value="ENSG00000122966.18"/>
</dbReference>
<reference evidence="1" key="1">
    <citation type="journal article" date="2001" name="Nature">
        <title>Initial sequencing and analysis of the human genome.</title>
        <authorList>
            <consortium name="International Human Genome Sequencing Consortium"/>
            <person name="Lander E.S."/>
            <person name="Linton L.M."/>
            <person name="Birren B."/>
            <person name="Nusbaum C."/>
            <person name="Zody M.C."/>
            <person name="Baldwin J."/>
            <person name="Devon K."/>
            <person name="Dewar K."/>
            <person name="Doyle M."/>
            <person name="FitzHugh W."/>
            <person name="Funke R."/>
            <person name="Gage D."/>
            <person name="Harris K."/>
            <person name="Heaford A."/>
            <person name="Howland J."/>
            <person name="Kann L."/>
            <person name="Lehoczky J."/>
            <person name="LeVine R."/>
            <person name="McEwan P."/>
            <person name="McKernan K."/>
            <person name="Meldrim J."/>
            <person name="Mesirov J.P."/>
            <person name="Miranda C."/>
            <person name="Morris W."/>
            <person name="Naylor J."/>
            <person name="Raymond C."/>
            <person name="Rosetti M."/>
            <person name="Santos R."/>
            <person name="Sheridan A."/>
            <person name="Sougnez C."/>
            <person name="Stange-Thomann N."/>
            <person name="Stojanovic N."/>
            <person name="Subramanian A."/>
            <person name="Wyman D."/>
            <person name="Rogers J."/>
            <person name="Sulston J."/>
            <person name="Ainscough R."/>
            <person name="Beck S."/>
            <person name="Bentley D."/>
            <person name="Burton J."/>
            <person name="Clee C."/>
            <person name="Carter N."/>
            <person name="Coulson A."/>
            <person name="Deadman R."/>
            <person name="Deloukas P."/>
            <person name="Dunham A."/>
            <person name="Dunham I."/>
            <person name="Durbin R."/>
            <person name="French L."/>
            <person name="Grafham D."/>
            <person name="Gregory S."/>
            <person name="Hubbard T."/>
            <person name="Humphray S."/>
            <person name="Hunt A."/>
            <person name="Jones M."/>
            <person name="Lloyd C."/>
            <person name="McMurray A."/>
            <person name="Matthews L."/>
            <person name="Mercer S."/>
            <person name="Milne S."/>
            <person name="Mullikin J.C."/>
            <person name="Mungall A."/>
            <person name="Plumb R."/>
            <person name="Ross M."/>
            <person name="Shownkeen R."/>
            <person name="Sims S."/>
            <person name="Waterston R.H."/>
            <person name="Wilson R.K."/>
            <person name="Hillier L.W."/>
            <person name="McPherson J.D."/>
            <person name="Marra M.A."/>
            <person name="Mardis E.R."/>
            <person name="Fulton L.A."/>
            <person name="Chinwalla A.T."/>
            <person name="Pepin K.H."/>
            <person name="Gish W.R."/>
            <person name="Chissoe S.L."/>
            <person name="Wendl M.C."/>
            <person name="Delehaunty K.D."/>
            <person name="Miner T.L."/>
            <person name="Delehaunty A."/>
            <person name="Kramer J.B."/>
            <person name="Cook L.L."/>
            <person name="Fulton R.S."/>
            <person name="Johnson D.L."/>
            <person name="Minx P.J."/>
            <person name="Clifton S.W."/>
            <person name="Hawkins T."/>
            <person name="Branscomb E."/>
            <person name="Predki P."/>
            <person name="Richardson P."/>
            <person name="Wenning S."/>
            <person name="Slezak T."/>
            <person name="Doggett N."/>
            <person name="Cheng J.F."/>
            <person name="Olsen A."/>
            <person name="Lucas S."/>
            <person name="Elkin C."/>
            <person name="Uberbacher E."/>
            <person name="Frazier M."/>
            <person name="Gibbs R.A."/>
            <person name="Muzny D.M."/>
            <person name="Scherer S.E."/>
            <person name="Bouck J.B."/>
            <person name="Sodergren E.J."/>
            <person name="Worley K.C."/>
            <person name="Rives C.M."/>
            <person name="Gorrell J.H."/>
            <person name="Metzker M.L."/>
            <person name="Naylor S.L."/>
            <person name="Kucherlapati R.S."/>
            <person name="Nelson D.L."/>
            <person name="Weinstock G.M."/>
            <person name="Sakaki Y."/>
            <person name="Fujiyama A."/>
            <person name="Hattori M."/>
            <person name="Yada T."/>
            <person name="Toyoda A."/>
            <person name="Itoh T."/>
            <person name="Kawagoe C."/>
            <person name="Watanabe H."/>
            <person name="Totoki Y."/>
            <person name="Taylor T."/>
            <person name="Weissenbach J."/>
            <person name="Heilig R."/>
            <person name="Saurin W."/>
            <person name="Artiguenave F."/>
            <person name="Brottier P."/>
            <person name="Bruls T."/>
            <person name="Pelletier E."/>
            <person name="Robert C."/>
            <person name="Wincker P."/>
            <person name="Smith D.R."/>
            <person name="Doucette-Stamm L."/>
            <person name="Rubenfield M."/>
            <person name="Weinstock K."/>
            <person name="Lee H.M."/>
            <person name="Dubois J."/>
            <person name="Rosenthal A."/>
            <person name="Platzer M."/>
            <person name="Nyakatura G."/>
            <person name="Taudien S."/>
            <person name="Rump A."/>
            <person name="Yang H."/>
            <person name="Yu J."/>
            <person name="Wang J."/>
            <person name="Huang G."/>
            <person name="Gu J."/>
            <person name="Hood L."/>
            <person name="Rowen L."/>
            <person name="Madan A."/>
            <person name="Qin S."/>
            <person name="Davis R.W."/>
            <person name="Federspiel N.A."/>
            <person name="Abola A.P."/>
            <person name="Proctor M.J."/>
            <person name="Myers R.M."/>
            <person name="Schmutz J."/>
            <person name="Dickson M."/>
            <person name="Grimwood J."/>
            <person name="Cox D.R."/>
            <person name="Olson M.V."/>
            <person name="Kaul R."/>
            <person name="Raymond C."/>
            <person name="Shimizu N."/>
            <person name="Kawasaki K."/>
            <person name="Minoshima S."/>
            <person name="Evans G.A."/>
            <person name="Athanasiou M."/>
            <person name="Schultz R."/>
            <person name="Roe B.A."/>
            <person name="Chen F."/>
            <person name="Pan H."/>
            <person name="Ramser J."/>
            <person name="Lehrach H."/>
            <person name="Reinhardt R."/>
            <person name="McCombie W.R."/>
            <person name="de la Bastide M."/>
            <person name="Dedhia N."/>
            <person name="Blocker H."/>
            <person name="Hornischer K."/>
            <person name="Nordsiek G."/>
            <person name="Agarwala R."/>
            <person name="Aravind L."/>
            <person name="Bailey J.A."/>
            <person name="Bateman A."/>
            <person name="Batzoglou S."/>
            <person name="Birney E."/>
            <person name="Bork P."/>
            <person name="Brown D.G."/>
            <person name="Burge C.B."/>
            <person name="Cerutti L."/>
            <person name="Chen H.C."/>
            <person name="Church D."/>
            <person name="Clamp M."/>
            <person name="Copley R.R."/>
            <person name="Doerks T."/>
            <person name="Eddy S.R."/>
            <person name="Eichler E.E."/>
            <person name="Furey T.S."/>
            <person name="Galagan J."/>
            <person name="Gilbert J.G."/>
            <person name="Harmon C."/>
            <person name="Hayashizaki Y."/>
            <person name="Haussler D."/>
            <person name="Hermjakob H."/>
            <person name="Hokamp K."/>
            <person name="Jang W."/>
            <person name="Johnson L.S."/>
            <person name="Jones T.A."/>
            <person name="Kasif S."/>
            <person name="Kaspryzk A."/>
            <person name="Kennedy S."/>
            <person name="Kent W.J."/>
            <person name="Kitts P."/>
            <person name="Koonin E.V."/>
            <person name="Korf I."/>
            <person name="Kulp D."/>
            <person name="Lancet D."/>
            <person name="Lowe T.M."/>
            <person name="McLysaght A."/>
            <person name="Mikkelsen T."/>
            <person name="Moran J.V."/>
            <person name="Mulder N."/>
            <person name="Pollara V.J."/>
            <person name="Ponting C.P."/>
            <person name="Schuler G."/>
            <person name="Schultz J."/>
            <person name="Slater G."/>
            <person name="Smit A.F."/>
            <person name="Stupka E."/>
            <person name="Szustakowski J."/>
            <person name="Thierry-Mieg D."/>
            <person name="Thierry-Mieg J."/>
            <person name="Wagner L."/>
            <person name="Wallis J."/>
            <person name="Wheeler R."/>
            <person name="Williams A."/>
            <person name="Wolf Y.I."/>
            <person name="Wolfe K.H."/>
            <person name="Yang S.P."/>
            <person name="Yeh R.F."/>
            <person name="Collins F."/>
            <person name="Guyer M.S."/>
            <person name="Peterson J."/>
            <person name="Felsenfeld A."/>
            <person name="Wetterstrand K.A."/>
            <person name="Patrinos A."/>
            <person name="Morgan M.J."/>
            <person name="de Jong P."/>
            <person name="Catanese J.J."/>
            <person name="Osoegawa K."/>
            <person name="Shizuya H."/>
            <person name="Choi S."/>
            <person name="Chen Y.J."/>
        </authorList>
    </citation>
    <scope>NUCLEOTIDE SEQUENCE [LARGE SCALE GENOMIC DNA]</scope>
</reference>
<protein>
    <submittedName>
        <fullName evidence="1">Citron rho-interacting serine/threonine kinase</fullName>
    </submittedName>
</protein>
<reference evidence="1 2" key="3">
    <citation type="journal article" date="2006" name="Nature">
        <title>The finished DNA sequence of human chromosome 12.</title>
        <authorList>
            <consortium name="Baylor College of Medicine Human Genome Sequencing Center Sequence Production Team"/>
            <person name="Scherer S.E."/>
            <person name="Muzny D.M."/>
            <person name="Buhay C.J."/>
            <person name="Chen R."/>
            <person name="Cree A."/>
            <person name="Ding Y."/>
            <person name="Dugan-Rocha S."/>
            <person name="Gill R."/>
            <person name="Gunaratne P."/>
            <person name="Harris R.A."/>
            <person name="Hawes A.C."/>
            <person name="Hernandez J."/>
            <person name="Hodgson A.V."/>
            <person name="Hume J."/>
            <person name="Jackson A."/>
            <person name="Khan Z.M."/>
            <person name="Kovar-Smith C."/>
            <person name="Lewis L.R."/>
            <person name="Lozado R.J."/>
            <person name="Metzker M.L."/>
            <person name="Milosavljevic A."/>
            <person name="Miner G.R."/>
            <person name="Montgomery K.T."/>
            <person name="Morgan M.B."/>
            <person name="Nazareth L.V."/>
            <person name="Scott G."/>
            <person name="Sodergren E."/>
            <person name="Song X.Z."/>
            <person name="Steffen D."/>
            <person name="Lovering R.C."/>
            <person name="Wheeler D.A."/>
            <person name="Worley K.C."/>
            <person name="Yuan Y."/>
            <person name="Zhang Z."/>
            <person name="Adams C.Q."/>
            <person name="Ansari-Lari M.A."/>
            <person name="Ayele M."/>
            <person name="Brown M.J."/>
            <person name="Chen G."/>
            <person name="Chen Z."/>
            <person name="Clerc-Blankenburg K.P."/>
            <person name="Davis C."/>
            <person name="Delgado O."/>
            <person name="Dinh H.H."/>
            <person name="Draper H."/>
            <person name="Gonzalez-Garay M.L."/>
            <person name="Havlak P."/>
            <person name="Jackson L.R."/>
            <person name="Jacob L.S."/>
            <person name="Kelly S.H."/>
            <person name="Li L."/>
            <person name="Li Z."/>
            <person name="Liu J."/>
            <person name="Liu W."/>
            <person name="Lu J."/>
            <person name="Maheshwari M."/>
            <person name="Nguyen B.V."/>
            <person name="Okwuonu G.O."/>
            <person name="Pasternak S."/>
            <person name="Perez L.M."/>
            <person name="Plopper F.J."/>
            <person name="Santibanez J."/>
            <person name="Shen H."/>
            <person name="Tabor P.E."/>
            <person name="Verduzco D."/>
            <person name="Waldron L."/>
            <person name="Wang Q."/>
            <person name="Williams G.A."/>
            <person name="Zhang J."/>
            <person name="Zhou J."/>
            <person name="Allen C.C."/>
            <person name="Amin A.G."/>
            <person name="Anyalebechi V."/>
            <person name="Bailey M."/>
            <person name="Barbaria J.A."/>
            <person name="Bimage K.E."/>
            <person name="Bryant N.P."/>
            <person name="Burch P.E."/>
            <person name="Burkett C.E."/>
            <person name="Burrell K.L."/>
            <person name="Calderon E."/>
            <person name="Cardenas V."/>
            <person name="Carter K."/>
            <person name="Casias K."/>
            <person name="Cavazos I."/>
            <person name="Cavazos S.R."/>
            <person name="Ceasar H."/>
            <person name="Chacko J."/>
            <person name="Chan S.N."/>
            <person name="Chavez D."/>
            <person name="Christopoulos C."/>
            <person name="Chu J."/>
            <person name="Cockrell R."/>
            <person name="Cox C.D."/>
            <person name="Dang M."/>
            <person name="Dathorne S.R."/>
            <person name="David R."/>
            <person name="Davis C.M."/>
            <person name="Davy-Carroll L."/>
            <person name="Deshazo D.R."/>
            <person name="Donlin J.E."/>
            <person name="D'Souza L."/>
            <person name="Eaves K.A."/>
            <person name="Egan A."/>
            <person name="Emery-Cohen A.J."/>
            <person name="Escotto M."/>
            <person name="Flagg N."/>
            <person name="Forbes L.D."/>
            <person name="Gabisi A.M."/>
            <person name="Garza M."/>
            <person name="Hamilton C."/>
            <person name="Henderson N."/>
            <person name="Hernandez O."/>
            <person name="Hines S."/>
            <person name="Hogues M.E."/>
            <person name="Huang M."/>
            <person name="Idlebird D.G."/>
            <person name="Johnson R."/>
            <person name="Jolivet A."/>
            <person name="Jones S."/>
            <person name="Kagan R."/>
            <person name="King L.M."/>
            <person name="Leal B."/>
            <person name="Lebow H."/>
            <person name="Lee S."/>
            <person name="LeVan J.M."/>
            <person name="Lewis L.C."/>
            <person name="London P."/>
            <person name="Lorensuhewa L.M."/>
            <person name="Loulseged H."/>
            <person name="Lovett D.A."/>
            <person name="Lucier A."/>
            <person name="Lucier R.L."/>
            <person name="Ma J."/>
            <person name="Madu R.C."/>
            <person name="Mapua P."/>
            <person name="Martindale A.D."/>
            <person name="Martinez E."/>
            <person name="Massey E."/>
            <person name="Mawhiney S."/>
            <person name="Meador M.G."/>
            <person name="Mendez S."/>
            <person name="Mercado C."/>
            <person name="Mercado I.C."/>
            <person name="Merritt C.E."/>
            <person name="Miner Z.L."/>
            <person name="Minja E."/>
            <person name="Mitchell T."/>
            <person name="Mohabbat F."/>
            <person name="Mohabbat K."/>
            <person name="Montgomery B."/>
            <person name="Moore N."/>
            <person name="Morris S."/>
            <person name="Munidasa M."/>
            <person name="Ngo R.N."/>
            <person name="Nguyen N.B."/>
            <person name="Nickerson E."/>
            <person name="Nwaokelemeh O.O."/>
            <person name="Nwokenkwo S."/>
            <person name="Obregon M."/>
            <person name="Oguh M."/>
            <person name="Oragunye N."/>
            <person name="Oviedo R.J."/>
            <person name="Parish B.J."/>
            <person name="Parker D.N."/>
            <person name="Parrish J."/>
            <person name="Parks K.L."/>
            <person name="Paul H.A."/>
            <person name="Payton B.A."/>
            <person name="Perez A."/>
            <person name="Perrin W."/>
            <person name="Pickens A."/>
            <person name="Primus E.L."/>
            <person name="Pu L.L."/>
            <person name="Puazo M."/>
            <person name="Quiles M.M."/>
            <person name="Quiroz J.B."/>
            <person name="Rabata D."/>
            <person name="Reeves K."/>
            <person name="Ruiz S.J."/>
            <person name="Shao H."/>
            <person name="Sisson I."/>
            <person name="Sonaike T."/>
            <person name="Sorelle R.P."/>
            <person name="Sutton A.E."/>
            <person name="Svatek A.F."/>
            <person name="Svetz L.A."/>
            <person name="Tamerisa K.S."/>
            <person name="Taylor T.R."/>
            <person name="Teague B."/>
            <person name="Thomas N."/>
            <person name="Thorn R.D."/>
            <person name="Trejos Z.Y."/>
            <person name="Trevino B.K."/>
            <person name="Ukegbu O.N."/>
            <person name="Urban J.B."/>
            <person name="Vasquez L.I."/>
            <person name="Vera V.A."/>
            <person name="Villasana D.M."/>
            <person name="Wang L."/>
            <person name="Ward-Moore S."/>
            <person name="Warren J.T."/>
            <person name="Wei X."/>
            <person name="White F."/>
            <person name="Williamson A.L."/>
            <person name="Wleczyk R."/>
            <person name="Wooden H.S."/>
            <person name="Wooden S.H."/>
            <person name="Yen J."/>
            <person name="Yoon L."/>
            <person name="Yoon V."/>
            <person name="Zorrilla S.E."/>
            <person name="Nelson D."/>
            <person name="Kucherlapati R."/>
            <person name="Weinstock G."/>
            <person name="Gibbs R.A."/>
            <person name="null."/>
        </authorList>
    </citation>
    <scope>NUCLEOTIDE SEQUENCE [LARGE SCALE GENOMIC DNA]</scope>
</reference>
<dbReference type="EMBL" id="AC002563">
    <property type="status" value="NOT_ANNOTATED_CDS"/>
    <property type="molecule type" value="Genomic_DNA"/>
</dbReference>
<dbReference type="Ensembl" id="ENST00000677438.1">
    <property type="protein sequence ID" value="ENSP00000504095.1"/>
    <property type="gene ID" value="ENSG00000122966.18"/>
</dbReference>
<evidence type="ECO:0000313" key="2">
    <source>
        <dbReference type="Proteomes" id="UP000005640"/>
    </source>
</evidence>
<dbReference type="HGNC" id="HGNC:1985">
    <property type="gene designation" value="CIT"/>
</dbReference>
<accession>A0A7I2V426</accession>
<dbReference type="EMBL" id="KF511174">
    <property type="status" value="NOT_ANNOTATED_CDS"/>
    <property type="molecule type" value="Genomic_DNA"/>
</dbReference>
<keyword evidence="2" id="KW-1185">Reference proteome</keyword>
<dbReference type="OpenTargets" id="ENSG00000122966"/>
<proteinExistence type="evidence at protein level"/>
<evidence type="ECO:0007829" key="4">
    <source>
        <dbReference type="ProteomicsDB" id="A0A7I2V426"/>
    </source>
</evidence>
<evidence type="ECO:0007829" key="3">
    <source>
        <dbReference type="PeptideAtlas" id="A0A7I2V426"/>
    </source>
</evidence>
<name>A0A7I2V426_HUMAN</name>
<dbReference type="Bgee" id="ENSG00000122966">
    <property type="expression patterns" value="Expressed in lateral nuclear group of thalamus and 161 other cell types or tissues"/>
</dbReference>
<gene>
    <name evidence="1" type="primary">CIT</name>
</gene>
<keyword evidence="3 4" id="KW-1267">Proteomics identification</keyword>
<dbReference type="Ensembl" id="ENST00000677849.1">
    <property type="protein sequence ID" value="ENSP00000503820.1"/>
    <property type="gene ID" value="ENSG00000122966.18"/>
</dbReference>
<dbReference type="EMBL" id="AC079317">
    <property type="status" value="NOT_ANNOTATED_CDS"/>
    <property type="molecule type" value="Genomic_DNA"/>
</dbReference>
<dbReference type="OrthoDB" id="5919042at2759"/>
<reference evidence="1" key="2">
    <citation type="journal article" date="2004" name="Nature">
        <title>Finishing the euchromatic sequence of the human genome.</title>
        <authorList>
            <consortium name="International Human Genome Sequencing Consortium"/>
        </authorList>
    </citation>
    <scope>NUCLEOTIDE SEQUENCE [LARGE SCALE GENOMIC DNA]</scope>
</reference>
<dbReference type="GeneTree" id="ENSGT01030000234517"/>
<reference evidence="1" key="4">
    <citation type="submission" date="2025-05" db="UniProtKB">
        <authorList>
            <consortium name="Ensembl"/>
        </authorList>
    </citation>
    <scope>IDENTIFICATION</scope>
</reference>
<dbReference type="Ensembl" id="ENST00000678686.1">
    <property type="protein sequence ID" value="ENSP00000503624.1"/>
    <property type="gene ID" value="ENSG00000122966.18"/>
</dbReference>